<dbReference type="InterPro" id="IPR013249">
    <property type="entry name" value="RNA_pol_sigma70_r4_t2"/>
</dbReference>
<dbReference type="GO" id="GO:0006352">
    <property type="term" value="P:DNA-templated transcription initiation"/>
    <property type="evidence" value="ECO:0007669"/>
    <property type="project" value="InterPro"/>
</dbReference>
<accession>A0A4Y8L8X1</accession>
<dbReference type="SUPFAM" id="SSF88659">
    <property type="entry name" value="Sigma3 and sigma4 domains of RNA polymerase sigma factors"/>
    <property type="match status" value="1"/>
</dbReference>
<dbReference type="Gene3D" id="1.10.10.10">
    <property type="entry name" value="Winged helix-like DNA-binding domain superfamily/Winged helix DNA-binding domain"/>
    <property type="match status" value="1"/>
</dbReference>
<dbReference type="InterPro" id="IPR036388">
    <property type="entry name" value="WH-like_DNA-bd_sf"/>
</dbReference>
<dbReference type="STRING" id="1121485.GCA_000426485_03008"/>
<feature type="domain" description="RNA polymerase sigma-70 region 2" evidence="6">
    <location>
        <begin position="13"/>
        <end position="76"/>
    </location>
</feature>
<evidence type="ECO:0000256" key="3">
    <source>
        <dbReference type="ARBA" id="ARBA00023082"/>
    </source>
</evidence>
<dbReference type="EMBL" id="SOML01000004">
    <property type="protein sequence ID" value="TFD96926.1"/>
    <property type="molecule type" value="Genomic_DNA"/>
</dbReference>
<keyword evidence="3" id="KW-0731">Sigma factor</keyword>
<sequence length="164" mass="19479">MDSSTFKEKYIPYHQKMFRVAYRLVEDVCDAEDLVQETYIKMWNKRDDLLLVDNAESYCITMLRNLCLDFIRSRARHPSQSSEDLQIADKVEIVSEIEQKEDILYVESLLKQLPEQQQQVIKLRHFDDCSSEEIEQIMGLTSVNVRVLLSRARKRIKELYNVSR</sequence>
<dbReference type="InterPro" id="IPR007627">
    <property type="entry name" value="RNA_pol_sigma70_r2"/>
</dbReference>
<evidence type="ECO:0000256" key="1">
    <source>
        <dbReference type="ARBA" id="ARBA00010641"/>
    </source>
</evidence>
<dbReference type="RefSeq" id="WP_026626844.1">
    <property type="nucleotide sequence ID" value="NZ_JAWZLG010000063.1"/>
</dbReference>
<dbReference type="Pfam" id="PF08281">
    <property type="entry name" value="Sigma70_r4_2"/>
    <property type="match status" value="1"/>
</dbReference>
<evidence type="ECO:0000256" key="2">
    <source>
        <dbReference type="ARBA" id="ARBA00023015"/>
    </source>
</evidence>
<dbReference type="Proteomes" id="UP000297861">
    <property type="component" value="Unassembled WGS sequence"/>
</dbReference>
<dbReference type="SUPFAM" id="SSF88946">
    <property type="entry name" value="Sigma2 domain of RNA polymerase sigma factors"/>
    <property type="match status" value="1"/>
</dbReference>
<evidence type="ECO:0000259" key="7">
    <source>
        <dbReference type="Pfam" id="PF08281"/>
    </source>
</evidence>
<dbReference type="CDD" id="cd06171">
    <property type="entry name" value="Sigma70_r4"/>
    <property type="match status" value="1"/>
</dbReference>
<feature type="domain" description="RNA polymerase sigma factor 70 region 4 type 2" evidence="7">
    <location>
        <begin position="105"/>
        <end position="156"/>
    </location>
</feature>
<dbReference type="PANTHER" id="PTHR43133">
    <property type="entry name" value="RNA POLYMERASE ECF-TYPE SIGMA FACTO"/>
    <property type="match status" value="1"/>
</dbReference>
<dbReference type="NCBIfam" id="TIGR02937">
    <property type="entry name" value="sigma70-ECF"/>
    <property type="match status" value="1"/>
</dbReference>
<dbReference type="InterPro" id="IPR014284">
    <property type="entry name" value="RNA_pol_sigma-70_dom"/>
</dbReference>
<dbReference type="GO" id="GO:0003677">
    <property type="term" value="F:DNA binding"/>
    <property type="evidence" value="ECO:0007669"/>
    <property type="project" value="UniProtKB-KW"/>
</dbReference>
<dbReference type="AlphaFoldDB" id="A0A4Y8L8X1"/>
<evidence type="ECO:0000256" key="5">
    <source>
        <dbReference type="ARBA" id="ARBA00023163"/>
    </source>
</evidence>
<dbReference type="PANTHER" id="PTHR43133:SF8">
    <property type="entry name" value="RNA POLYMERASE SIGMA FACTOR HI_1459-RELATED"/>
    <property type="match status" value="1"/>
</dbReference>
<keyword evidence="2" id="KW-0805">Transcription regulation</keyword>
<dbReference type="Pfam" id="PF04542">
    <property type="entry name" value="Sigma70_r2"/>
    <property type="match status" value="1"/>
</dbReference>
<dbReference type="InterPro" id="IPR013324">
    <property type="entry name" value="RNA_pol_sigma_r3/r4-like"/>
</dbReference>
<dbReference type="InterPro" id="IPR039425">
    <property type="entry name" value="RNA_pol_sigma-70-like"/>
</dbReference>
<keyword evidence="9" id="KW-1185">Reference proteome</keyword>
<evidence type="ECO:0000313" key="9">
    <source>
        <dbReference type="Proteomes" id="UP000297861"/>
    </source>
</evidence>
<keyword evidence="4" id="KW-0238">DNA-binding</keyword>
<reference evidence="8 9" key="1">
    <citation type="submission" date="2019-03" db="EMBL/GenBank/DDBJ databases">
        <title>San Antonio Military Medical Center submission to MRSN (WRAIR), pending publication.</title>
        <authorList>
            <person name="Blyth D.M."/>
            <person name="Mccarthy S.L."/>
            <person name="Schall S.E."/>
            <person name="Stam J.A."/>
            <person name="Ong A.C."/>
            <person name="Mcgann P.T."/>
        </authorList>
    </citation>
    <scope>NUCLEOTIDE SEQUENCE [LARGE SCALE GENOMIC DNA]</scope>
    <source>
        <strain evidence="8 9">MRSN571793</strain>
    </source>
</reference>
<comment type="similarity">
    <text evidence="1">Belongs to the sigma-70 factor family. ECF subfamily.</text>
</comment>
<evidence type="ECO:0000313" key="8">
    <source>
        <dbReference type="EMBL" id="TFD96926.1"/>
    </source>
</evidence>
<gene>
    <name evidence="8" type="ORF">E2605_08935</name>
</gene>
<evidence type="ECO:0000256" key="4">
    <source>
        <dbReference type="ARBA" id="ARBA00023125"/>
    </source>
</evidence>
<proteinExistence type="inferred from homology"/>
<comment type="caution">
    <text evidence="8">The sequence shown here is derived from an EMBL/GenBank/DDBJ whole genome shotgun (WGS) entry which is preliminary data.</text>
</comment>
<dbReference type="Gene3D" id="1.10.1740.10">
    <property type="match status" value="1"/>
</dbReference>
<organism evidence="8 9">
    <name type="scientific">Dysgonomonas capnocytophagoides</name>
    <dbReference type="NCBI Taxonomy" id="45254"/>
    <lineage>
        <taxon>Bacteria</taxon>
        <taxon>Pseudomonadati</taxon>
        <taxon>Bacteroidota</taxon>
        <taxon>Bacteroidia</taxon>
        <taxon>Bacteroidales</taxon>
        <taxon>Dysgonomonadaceae</taxon>
        <taxon>Dysgonomonas</taxon>
    </lineage>
</organism>
<dbReference type="GO" id="GO:0016987">
    <property type="term" value="F:sigma factor activity"/>
    <property type="evidence" value="ECO:0007669"/>
    <property type="project" value="UniProtKB-KW"/>
</dbReference>
<protein>
    <submittedName>
        <fullName evidence="8">Sigma-70 family RNA polymerase sigma factor</fullName>
    </submittedName>
</protein>
<dbReference type="OrthoDB" id="670026at2"/>
<name>A0A4Y8L8X1_9BACT</name>
<evidence type="ECO:0000259" key="6">
    <source>
        <dbReference type="Pfam" id="PF04542"/>
    </source>
</evidence>
<keyword evidence="5" id="KW-0804">Transcription</keyword>
<dbReference type="InterPro" id="IPR013325">
    <property type="entry name" value="RNA_pol_sigma_r2"/>
</dbReference>